<evidence type="ECO:0000256" key="1">
    <source>
        <dbReference type="SAM" id="Phobius"/>
    </source>
</evidence>
<evidence type="ECO:0000313" key="2">
    <source>
        <dbReference type="EMBL" id="BCG25892.1"/>
    </source>
</evidence>
<dbReference type="KEGG" id="ptw:TUM18999_40830"/>
<evidence type="ECO:0000313" key="3">
    <source>
        <dbReference type="EMBL" id="GJN55605.1"/>
    </source>
</evidence>
<dbReference type="Proteomes" id="UP000509383">
    <property type="component" value="Chromosome"/>
</dbReference>
<dbReference type="PIRSF" id="PIRSF029393">
    <property type="entry name" value="UCP029393"/>
    <property type="match status" value="1"/>
</dbReference>
<proteinExistence type="predicted"/>
<dbReference type="AlphaFoldDB" id="A0A6J4E7S1"/>
<protein>
    <recommendedName>
        <fullName evidence="6">DUF2937 family protein</fullName>
    </recommendedName>
</protein>
<dbReference type="Proteomes" id="UP001054892">
    <property type="component" value="Unassembled WGS sequence"/>
</dbReference>
<evidence type="ECO:0000313" key="5">
    <source>
        <dbReference type="Proteomes" id="UP001054892"/>
    </source>
</evidence>
<keyword evidence="5" id="KW-1185">Reference proteome</keyword>
<reference evidence="2 4" key="1">
    <citation type="submission" date="2020-05" db="EMBL/GenBank/DDBJ databases">
        <title>Characterization of novel class B3 metallo-beta-lactamase from novel Pseudomonas species.</title>
        <authorList>
            <person name="Yamada K."/>
            <person name="Aoki K."/>
            <person name="Ishii Y."/>
        </authorList>
    </citation>
    <scope>NUCLEOTIDE SEQUENCE [LARGE SCALE GENOMIC DNA]</scope>
    <source>
        <strain evidence="2 4">TUM18999</strain>
        <strain evidence="3 5">TUM20286</strain>
    </source>
</reference>
<dbReference type="InterPro" id="IPR016917">
    <property type="entry name" value="UCP029393"/>
</dbReference>
<dbReference type="EMBL" id="BQKM01000019">
    <property type="protein sequence ID" value="GJN55605.1"/>
    <property type="molecule type" value="Genomic_DNA"/>
</dbReference>
<keyword evidence="1" id="KW-1133">Transmembrane helix</keyword>
<feature type="transmembrane region" description="Helical" evidence="1">
    <location>
        <begin position="134"/>
        <end position="160"/>
    </location>
</feature>
<evidence type="ECO:0000313" key="4">
    <source>
        <dbReference type="Proteomes" id="UP000509383"/>
    </source>
</evidence>
<dbReference type="EMBL" id="AP023189">
    <property type="protein sequence ID" value="BCG25892.1"/>
    <property type="molecule type" value="Genomic_DNA"/>
</dbReference>
<sequence>MLRSYLRLALFALGLLIGVQVPGFVDDYAKRVEAHRLEAEIGLKGFRETAQKFFDGDLAALVAHYRASNDPVMRSDADSVATLVNRDALLQREWQAMQGPWYARTWHVATGADHDLLLETANAYSYQVLLVPEAMAWGIVCALLLAWVVESLLLGLALLAGGNGKRVQQRHWR</sequence>
<dbReference type="InterPro" id="IPR022584">
    <property type="entry name" value="DUF2937"/>
</dbReference>
<gene>
    <name evidence="2" type="ORF">TUM18999_40830</name>
    <name evidence="3" type="ORF">TUM20286_53570</name>
</gene>
<keyword evidence="1" id="KW-0472">Membrane</keyword>
<organism evidence="2 4">
    <name type="scientific">Pseudomonas tohonis</name>
    <dbReference type="NCBI Taxonomy" id="2725477"/>
    <lineage>
        <taxon>Bacteria</taxon>
        <taxon>Pseudomonadati</taxon>
        <taxon>Pseudomonadota</taxon>
        <taxon>Gammaproteobacteria</taxon>
        <taxon>Pseudomonadales</taxon>
        <taxon>Pseudomonadaceae</taxon>
        <taxon>Pseudomonas</taxon>
    </lineage>
</organism>
<evidence type="ECO:0008006" key="6">
    <source>
        <dbReference type="Google" id="ProtNLM"/>
    </source>
</evidence>
<accession>A0A6J4E7S1</accession>
<dbReference type="Pfam" id="PF11157">
    <property type="entry name" value="DUF2937"/>
    <property type="match status" value="1"/>
</dbReference>
<keyword evidence="1" id="KW-0812">Transmembrane</keyword>
<name>A0A6J4E7S1_9PSED</name>
<dbReference type="RefSeq" id="WP_173178031.1">
    <property type="nucleotide sequence ID" value="NZ_AP023189.1"/>
</dbReference>